<feature type="transmembrane region" description="Helical" evidence="5">
    <location>
        <begin position="282"/>
        <end position="300"/>
    </location>
</feature>
<evidence type="ECO:0000259" key="6">
    <source>
        <dbReference type="PROSITE" id="PS50850"/>
    </source>
</evidence>
<feature type="transmembrane region" description="Helical" evidence="5">
    <location>
        <begin position="339"/>
        <end position="359"/>
    </location>
</feature>
<protein>
    <submittedName>
        <fullName evidence="7">MFS transporter</fullName>
    </submittedName>
</protein>
<feature type="transmembrane region" description="Helical" evidence="5">
    <location>
        <begin position="371"/>
        <end position="390"/>
    </location>
</feature>
<dbReference type="PANTHER" id="PTHR23523:SF2">
    <property type="entry name" value="2-NITROIMIDAZOLE TRANSPORTER"/>
    <property type="match status" value="1"/>
</dbReference>
<evidence type="ECO:0000256" key="3">
    <source>
        <dbReference type="ARBA" id="ARBA00022989"/>
    </source>
</evidence>
<feature type="transmembrane region" description="Helical" evidence="5">
    <location>
        <begin position="173"/>
        <end position="191"/>
    </location>
</feature>
<keyword evidence="4 5" id="KW-0472">Membrane</keyword>
<sequence>MSASTATPARVGGGLLLVAGTVLVALNLRTAITSLGAVLPQVQDGLGMSSTVAGLLTSVAPVCFAVVGVTTPALVRRFDLRTVLLAAMVALTAGLALRSITTASWAFVLTSVLALAGLAVGNVAMPTLVKLYFPDRVGPMTALYTTSLSIGAATSAAITVPLGAAFGGWRAGLGLWAVTAALATVPWLLTLRRPAPVVAVPAGVEHRVVALVHSRTAWAVAVLFGMQALNAYTLLGWLAPLLQDAGWSERGAGLLLGLYSALAIPGSLLLPVLAVRRPDQRGVIAVLVACYVAGYAGLALSPGAGAVLWVVLAGFGGWLFPLVLVLIPLRAETASGASALSGFSQSVGYLLAALGPVLFGAGHDLLGSWTVPLVVLTLTMVPTLAAGWICGPPGSVEADLGPRSAAPAR</sequence>
<dbReference type="Gene3D" id="1.20.1250.20">
    <property type="entry name" value="MFS general substrate transporter like domains"/>
    <property type="match status" value="2"/>
</dbReference>
<dbReference type="RefSeq" id="WP_265383621.1">
    <property type="nucleotide sequence ID" value="NZ_CP110615.1"/>
</dbReference>
<accession>A0ABY6P1J0</accession>
<evidence type="ECO:0000313" key="8">
    <source>
        <dbReference type="Proteomes" id="UP001164965"/>
    </source>
</evidence>
<dbReference type="PANTHER" id="PTHR23523">
    <property type="match status" value="1"/>
</dbReference>
<dbReference type="PROSITE" id="PS50850">
    <property type="entry name" value="MFS"/>
    <property type="match status" value="1"/>
</dbReference>
<evidence type="ECO:0000256" key="1">
    <source>
        <dbReference type="ARBA" id="ARBA00004651"/>
    </source>
</evidence>
<feature type="transmembrane region" description="Helical" evidence="5">
    <location>
        <begin position="12"/>
        <end position="32"/>
    </location>
</feature>
<feature type="transmembrane region" description="Helical" evidence="5">
    <location>
        <begin position="306"/>
        <end position="327"/>
    </location>
</feature>
<feature type="transmembrane region" description="Helical" evidence="5">
    <location>
        <begin position="106"/>
        <end position="129"/>
    </location>
</feature>
<keyword evidence="8" id="KW-1185">Reference proteome</keyword>
<dbReference type="CDD" id="cd17339">
    <property type="entry name" value="MFS_NIMT_CynX_like"/>
    <property type="match status" value="1"/>
</dbReference>
<evidence type="ECO:0000313" key="7">
    <source>
        <dbReference type="EMBL" id="UZJ25517.1"/>
    </source>
</evidence>
<evidence type="ECO:0000256" key="4">
    <source>
        <dbReference type="ARBA" id="ARBA00023136"/>
    </source>
</evidence>
<dbReference type="Pfam" id="PF07690">
    <property type="entry name" value="MFS_1"/>
    <property type="match status" value="1"/>
</dbReference>
<keyword evidence="2 5" id="KW-0812">Transmembrane</keyword>
<reference evidence="7" key="1">
    <citation type="submission" date="2022-10" db="EMBL/GenBank/DDBJ databases">
        <title>Rhodococcus sp.75.</title>
        <authorList>
            <person name="Sun M."/>
        </authorList>
    </citation>
    <scope>NUCLEOTIDE SEQUENCE</scope>
    <source>
        <strain evidence="7">75</strain>
    </source>
</reference>
<dbReference type="InterPro" id="IPR052524">
    <property type="entry name" value="MFS_Cyanate_Porter"/>
</dbReference>
<name>A0ABY6P1J0_9NOCA</name>
<organism evidence="7 8">
    <name type="scientific">Rhodococcus antarcticus</name>
    <dbReference type="NCBI Taxonomy" id="2987751"/>
    <lineage>
        <taxon>Bacteria</taxon>
        <taxon>Bacillati</taxon>
        <taxon>Actinomycetota</taxon>
        <taxon>Actinomycetes</taxon>
        <taxon>Mycobacteriales</taxon>
        <taxon>Nocardiaceae</taxon>
        <taxon>Rhodococcus</taxon>
    </lineage>
</organism>
<dbReference type="SUPFAM" id="SSF103473">
    <property type="entry name" value="MFS general substrate transporter"/>
    <property type="match status" value="1"/>
</dbReference>
<proteinExistence type="predicted"/>
<feature type="domain" description="Major facilitator superfamily (MFS) profile" evidence="6">
    <location>
        <begin position="13"/>
        <end position="395"/>
    </location>
</feature>
<keyword evidence="3 5" id="KW-1133">Transmembrane helix</keyword>
<feature type="transmembrane region" description="Helical" evidence="5">
    <location>
        <begin position="251"/>
        <end position="275"/>
    </location>
</feature>
<evidence type="ECO:0000256" key="2">
    <source>
        <dbReference type="ARBA" id="ARBA00022692"/>
    </source>
</evidence>
<dbReference type="Proteomes" id="UP001164965">
    <property type="component" value="Chromosome"/>
</dbReference>
<feature type="transmembrane region" description="Helical" evidence="5">
    <location>
        <begin position="141"/>
        <end position="167"/>
    </location>
</feature>
<gene>
    <name evidence="7" type="ORF">RHODO2019_03345</name>
</gene>
<dbReference type="InterPro" id="IPR036259">
    <property type="entry name" value="MFS_trans_sf"/>
</dbReference>
<evidence type="ECO:0000256" key="5">
    <source>
        <dbReference type="SAM" id="Phobius"/>
    </source>
</evidence>
<feature type="transmembrane region" description="Helical" evidence="5">
    <location>
        <begin position="82"/>
        <end position="100"/>
    </location>
</feature>
<dbReference type="InterPro" id="IPR020846">
    <property type="entry name" value="MFS_dom"/>
</dbReference>
<dbReference type="EMBL" id="CP110615">
    <property type="protein sequence ID" value="UZJ25517.1"/>
    <property type="molecule type" value="Genomic_DNA"/>
</dbReference>
<feature type="transmembrane region" description="Helical" evidence="5">
    <location>
        <begin position="52"/>
        <end position="75"/>
    </location>
</feature>
<feature type="transmembrane region" description="Helical" evidence="5">
    <location>
        <begin position="217"/>
        <end position="239"/>
    </location>
</feature>
<comment type="subcellular location">
    <subcellularLocation>
        <location evidence="1">Cell membrane</location>
        <topology evidence="1">Multi-pass membrane protein</topology>
    </subcellularLocation>
</comment>
<dbReference type="InterPro" id="IPR011701">
    <property type="entry name" value="MFS"/>
</dbReference>